<gene>
    <name evidence="3" type="ORF">WJT86_07160</name>
</gene>
<evidence type="ECO:0000256" key="1">
    <source>
        <dbReference type="HAMAP-Rule" id="MF_00771"/>
    </source>
</evidence>
<dbReference type="HAMAP" id="MF_00771">
    <property type="entry name" value="UPF0310"/>
    <property type="match status" value="1"/>
</dbReference>
<protein>
    <recommendedName>
        <fullName evidence="1">UPF0310 protein WJT86_07160</fullName>
    </recommendedName>
</protein>
<name>A0ABV0BIM8_9HYPH</name>
<evidence type="ECO:0000313" key="4">
    <source>
        <dbReference type="Proteomes" id="UP001418637"/>
    </source>
</evidence>
<evidence type="ECO:0000259" key="2">
    <source>
        <dbReference type="Pfam" id="PF01878"/>
    </source>
</evidence>
<dbReference type="InterPro" id="IPR022996">
    <property type="entry name" value="UPF0310"/>
</dbReference>
<evidence type="ECO:0000313" key="3">
    <source>
        <dbReference type="EMBL" id="MEN3930837.1"/>
    </source>
</evidence>
<feature type="domain" description="EVE" evidence="2">
    <location>
        <begin position="12"/>
        <end position="142"/>
    </location>
</feature>
<dbReference type="Gene3D" id="3.10.590.10">
    <property type="entry name" value="ph1033 like domains"/>
    <property type="match status" value="1"/>
</dbReference>
<dbReference type="CDD" id="cd21132">
    <property type="entry name" value="EVE-like"/>
    <property type="match status" value="1"/>
</dbReference>
<dbReference type="Proteomes" id="UP001418637">
    <property type="component" value="Unassembled WGS sequence"/>
</dbReference>
<proteinExistence type="inferred from homology"/>
<organism evidence="3 4">
    <name type="scientific">Hohaiivirga grylli</name>
    <dbReference type="NCBI Taxonomy" id="3133970"/>
    <lineage>
        <taxon>Bacteria</taxon>
        <taxon>Pseudomonadati</taxon>
        <taxon>Pseudomonadota</taxon>
        <taxon>Alphaproteobacteria</taxon>
        <taxon>Hyphomicrobiales</taxon>
        <taxon>Methylobacteriaceae</taxon>
        <taxon>Hohaiivirga</taxon>
    </lineage>
</organism>
<comment type="caution">
    <text evidence="3">The sequence shown here is derived from an EMBL/GenBank/DDBJ whole genome shotgun (WGS) entry which is preliminary data.</text>
</comment>
<dbReference type="InterPro" id="IPR015947">
    <property type="entry name" value="PUA-like_sf"/>
</dbReference>
<sequence length="147" mass="16769">MSLKQPDTSPRCWVAVASADHVMVGRAGGFMQVCHGKGGPLRRIKPGDRVVYYSPSQQFKGKDKLQAFTAIGIVEERDPYQFDMGGGFIPFRRDVSWFDARPVPIRLLLEQLDFTSGNKHWGYQLRYGLFEISTHDMELIMRVMTEV</sequence>
<dbReference type="InterPro" id="IPR002740">
    <property type="entry name" value="EVE_domain"/>
</dbReference>
<comment type="similarity">
    <text evidence="1">Belongs to the UPF0310 family.</text>
</comment>
<dbReference type="SUPFAM" id="SSF88697">
    <property type="entry name" value="PUA domain-like"/>
    <property type="match status" value="1"/>
</dbReference>
<accession>A0ABV0BIM8</accession>
<dbReference type="NCBIfam" id="NF002616">
    <property type="entry name" value="PRK02268.1-2"/>
    <property type="match status" value="1"/>
</dbReference>
<dbReference type="Pfam" id="PF01878">
    <property type="entry name" value="EVE"/>
    <property type="match status" value="1"/>
</dbReference>
<dbReference type="RefSeq" id="WP_346336862.1">
    <property type="nucleotide sequence ID" value="NZ_JBBYXI010000002.1"/>
</dbReference>
<keyword evidence="4" id="KW-1185">Reference proteome</keyword>
<reference evidence="3 4" key="1">
    <citation type="submission" date="2024-04" db="EMBL/GenBank/DDBJ databases">
        <title>A novel species isolated from cricket.</title>
        <authorList>
            <person name="Wang H.-C."/>
        </authorList>
    </citation>
    <scope>NUCLEOTIDE SEQUENCE [LARGE SCALE GENOMIC DNA]</scope>
    <source>
        <strain evidence="3 4">WL0021</strain>
    </source>
</reference>
<dbReference type="EMBL" id="JBBYXI010000002">
    <property type="protein sequence ID" value="MEN3930837.1"/>
    <property type="molecule type" value="Genomic_DNA"/>
</dbReference>